<gene>
    <name evidence="2" type="ORF">TPSB3V08_LOCUS1768</name>
</gene>
<reference evidence="2" key="1">
    <citation type="submission" date="2020-11" db="EMBL/GenBank/DDBJ databases">
        <authorList>
            <person name="Tran Van P."/>
        </authorList>
    </citation>
    <scope>NUCLEOTIDE SEQUENCE</scope>
</reference>
<evidence type="ECO:0000313" key="2">
    <source>
        <dbReference type="EMBL" id="CAD7398580.1"/>
    </source>
</evidence>
<name>A0A7R9CL58_TIMPO</name>
<dbReference type="Pfam" id="PF02493">
    <property type="entry name" value="MORN"/>
    <property type="match status" value="4"/>
</dbReference>
<dbReference type="PANTHER" id="PTHR23084:SF263">
    <property type="entry name" value="MORN REPEAT-CONTAINING PROTEIN 1"/>
    <property type="match status" value="1"/>
</dbReference>
<dbReference type="SMART" id="SM00698">
    <property type="entry name" value="MORN"/>
    <property type="match status" value="3"/>
</dbReference>
<dbReference type="EMBL" id="OD000638">
    <property type="protein sequence ID" value="CAD7398580.1"/>
    <property type="molecule type" value="Genomic_DNA"/>
</dbReference>
<dbReference type="FunFam" id="2.20.110.10:FF:000002">
    <property type="entry name" value="Phosphatidylinositol 4-phosphate 5-kinase 8"/>
    <property type="match status" value="1"/>
</dbReference>
<dbReference type="SUPFAM" id="SSF82185">
    <property type="entry name" value="Histone H3 K4-specific methyltransferase SET7/9 N-terminal domain"/>
    <property type="match status" value="1"/>
</dbReference>
<dbReference type="PANTHER" id="PTHR23084">
    <property type="entry name" value="PHOSPHATIDYLINOSITOL-4-PHOSPHATE 5-KINASE RELATED"/>
    <property type="match status" value="1"/>
</dbReference>
<dbReference type="Gene3D" id="2.20.110.10">
    <property type="entry name" value="Histone H3 K4-specific methyltransferase SET7/9 N-terminal domain"/>
    <property type="match status" value="2"/>
</dbReference>
<keyword evidence="1" id="KW-0677">Repeat</keyword>
<evidence type="ECO:0000256" key="1">
    <source>
        <dbReference type="ARBA" id="ARBA00022737"/>
    </source>
</evidence>
<sequence length="493" mass="55211">MPTIYFRVLVHSSHAFRVQGQQRVPLDTSVRFLTGNCFSRANKIVSMIIGSKQHCRVKGVESLFAVRIVCYEEGRLKLKEYEGERNDSNQRHGQGRALLPNGDVYEGQYRNGKRHGGGLYVFRGGARYEGQWKKGVKHGEGKFHYPDGSWYEGTRQPWAQFGTTYTCTVHEHRTLAFVLKGSTAEINYLSGVLGAFSKPEGPGVYTFSLKWMQLGQYVHMKVSDQDLAEALDEERAEEGAKDPSAIPRGVVALWRATKLVVHLMNVMIFGPGLLKGLLEEENLSKFARPWERDGEGTAPSLSLDSYLGATLWACSMRDVRFRNFGVLLTPLAPVPSHITTSPSTVAAYRCWESWEYVTLRDKNNPLLDRQRMESRELRKNSNYSHLMAPVSSPAAITLTDTPSGALEKHKAVMVSLLATSPTGTVLMVWSLSIEPVSRPGSLNTVAMSPRVSLTATRRTGDPVVSGSERTYVRLKQYERISRFLLVSEESERT</sequence>
<dbReference type="AlphaFoldDB" id="A0A7R9CL58"/>
<accession>A0A7R9CL58</accession>
<proteinExistence type="predicted"/>
<organism evidence="2">
    <name type="scientific">Timema poppense</name>
    <name type="common">Walking stick</name>
    <dbReference type="NCBI Taxonomy" id="170557"/>
    <lineage>
        <taxon>Eukaryota</taxon>
        <taxon>Metazoa</taxon>
        <taxon>Ecdysozoa</taxon>
        <taxon>Arthropoda</taxon>
        <taxon>Hexapoda</taxon>
        <taxon>Insecta</taxon>
        <taxon>Pterygota</taxon>
        <taxon>Neoptera</taxon>
        <taxon>Polyneoptera</taxon>
        <taxon>Phasmatodea</taxon>
        <taxon>Timematodea</taxon>
        <taxon>Timematoidea</taxon>
        <taxon>Timematidae</taxon>
        <taxon>Timema</taxon>
    </lineage>
</organism>
<dbReference type="InterPro" id="IPR003409">
    <property type="entry name" value="MORN"/>
</dbReference>
<protein>
    <submittedName>
        <fullName evidence="2">Uncharacterized protein</fullName>
    </submittedName>
</protein>